<evidence type="ECO:0000313" key="5">
    <source>
        <dbReference type="Proteomes" id="UP000265427"/>
    </source>
</evidence>
<evidence type="ECO:0000313" key="2">
    <source>
        <dbReference type="EMBL" id="RHX97764.1"/>
    </source>
</evidence>
<dbReference type="EMBL" id="QUTD01008371">
    <property type="protein sequence ID" value="RHY46507.1"/>
    <property type="molecule type" value="Genomic_DNA"/>
</dbReference>
<gene>
    <name evidence="3" type="ORF">DYB25_012622</name>
    <name evidence="4" type="ORF">DYB30_012451</name>
    <name evidence="2" type="ORF">DYB36_012944</name>
</gene>
<dbReference type="AlphaFoldDB" id="A0A396ZUM6"/>
<evidence type="ECO:0000313" key="7">
    <source>
        <dbReference type="Proteomes" id="UP000266643"/>
    </source>
</evidence>
<dbReference type="VEuPathDB" id="FungiDB:H257_06536"/>
<protein>
    <submittedName>
        <fullName evidence="2">Uncharacterized protein</fullName>
    </submittedName>
</protein>
<feature type="region of interest" description="Disordered" evidence="1">
    <location>
        <begin position="513"/>
        <end position="538"/>
    </location>
</feature>
<feature type="compositionally biased region" description="Polar residues" evidence="1">
    <location>
        <begin position="1"/>
        <end position="23"/>
    </location>
</feature>
<evidence type="ECO:0000256" key="1">
    <source>
        <dbReference type="SAM" id="MobiDB-lite"/>
    </source>
</evidence>
<dbReference type="Proteomes" id="UP000265427">
    <property type="component" value="Unassembled WGS sequence"/>
</dbReference>
<dbReference type="Proteomes" id="UP000266643">
    <property type="component" value="Unassembled WGS sequence"/>
</dbReference>
<comment type="caution">
    <text evidence="2">The sequence shown here is derived from an EMBL/GenBank/DDBJ whole genome shotgun (WGS) entry which is preliminary data.</text>
</comment>
<proteinExistence type="predicted"/>
<reference evidence="5 6" key="1">
    <citation type="submission" date="2018-08" db="EMBL/GenBank/DDBJ databases">
        <title>Aphanomyces genome sequencing and annotation.</title>
        <authorList>
            <person name="Minardi D."/>
            <person name="Oidtmann B."/>
            <person name="Van Der Giezen M."/>
            <person name="Studholme D.J."/>
        </authorList>
    </citation>
    <scope>NUCLEOTIDE SEQUENCE [LARGE SCALE GENOMIC DNA]</scope>
    <source>
        <strain evidence="4 7">D2</strain>
        <strain evidence="2 5">Kv</strain>
        <strain evidence="3 6">Yx</strain>
    </source>
</reference>
<evidence type="ECO:0000313" key="4">
    <source>
        <dbReference type="EMBL" id="RHY46507.1"/>
    </source>
</evidence>
<sequence>MGFRQTSKNTMSPIVPSTESTTRVDYPATTPPTVSSVFQGTSKRTLIVVTRQHVGEVLRDALRHLSNRSIAPIVVLWAVTMFNQPLPEIVLGLAFMAALDSCFRGLAAADNKACKMSLAGIVVVSGLASVAVSAYNGDATPVHTLVKPIQDSTNLVDFVCAVMAKDLVLRLASLSVKALVRLALLNGTAMSYERKPHLYAAINMVTFCHRSDAASMLSWSYFMAAKPSILLQFLHNVAKGFAYSVLVREVASALYTPVAFDRLEFGTACQIAPQTEGVTPDFSAAVGACDVDEDAQQRCPGEPVLVVKIEGVTTSKPSERVGRPANATAPTTGVRMVGSKLFCTWTRRINGCNQHEGICQGCFRIHPTKVLDIRLPSMPFNQVSRPNADATAAPATSVRARVRAMLSTMSRRIDVDEAAQQGRHVDSFLKSEAVSSFMVSNRVPLNANATATEPATRMQILEEFRIYIENADAVEKAMEQRRREEFVHNVHEVAPNLSTSRVRKFHELEDNQNVAKHKPRRLDRDDVQAADEAAPSVSTSRGRKFYELEDSQVVQEVVKHKRRRLACDDDVQVVAVASSELSTSRVRKCHELDRSLLLKAVVKHKRRRLV</sequence>
<evidence type="ECO:0000313" key="3">
    <source>
        <dbReference type="EMBL" id="RHY38096.1"/>
    </source>
</evidence>
<dbReference type="Proteomes" id="UP000266239">
    <property type="component" value="Unassembled WGS sequence"/>
</dbReference>
<dbReference type="EMBL" id="QUTA01000296">
    <property type="protein sequence ID" value="RHY38096.1"/>
    <property type="molecule type" value="Genomic_DNA"/>
</dbReference>
<name>A0A396ZUM6_APHAT</name>
<feature type="region of interest" description="Disordered" evidence="1">
    <location>
        <begin position="1"/>
        <end position="26"/>
    </location>
</feature>
<accession>A0A396ZUM6</accession>
<organism evidence="2 5">
    <name type="scientific">Aphanomyces astaci</name>
    <name type="common">Crayfish plague agent</name>
    <dbReference type="NCBI Taxonomy" id="112090"/>
    <lineage>
        <taxon>Eukaryota</taxon>
        <taxon>Sar</taxon>
        <taxon>Stramenopiles</taxon>
        <taxon>Oomycota</taxon>
        <taxon>Saprolegniomycetes</taxon>
        <taxon>Saprolegniales</taxon>
        <taxon>Verrucalvaceae</taxon>
        <taxon>Aphanomyces</taxon>
    </lineage>
</organism>
<dbReference type="EMBL" id="QUSZ01010892">
    <property type="protein sequence ID" value="RHX97764.1"/>
    <property type="molecule type" value="Genomic_DNA"/>
</dbReference>
<evidence type="ECO:0000313" key="6">
    <source>
        <dbReference type="Proteomes" id="UP000266239"/>
    </source>
</evidence>